<keyword evidence="1" id="KW-0732">Signal</keyword>
<gene>
    <name evidence="2" type="ORF">HDA39_001511</name>
</gene>
<name>A0A7W9J470_9ACTN</name>
<dbReference type="RefSeq" id="WP_184794498.1">
    <property type="nucleotide sequence ID" value="NZ_JACHMY010000001.1"/>
</dbReference>
<evidence type="ECO:0000256" key="1">
    <source>
        <dbReference type="SAM" id="SignalP"/>
    </source>
</evidence>
<evidence type="ECO:0008006" key="4">
    <source>
        <dbReference type="Google" id="ProtNLM"/>
    </source>
</evidence>
<keyword evidence="3" id="KW-1185">Reference proteome</keyword>
<dbReference type="PROSITE" id="PS51257">
    <property type="entry name" value="PROKAR_LIPOPROTEIN"/>
    <property type="match status" value="1"/>
</dbReference>
<comment type="caution">
    <text evidence="2">The sequence shown here is derived from an EMBL/GenBank/DDBJ whole genome shotgun (WGS) entry which is preliminary data.</text>
</comment>
<dbReference type="Proteomes" id="UP000549971">
    <property type="component" value="Unassembled WGS sequence"/>
</dbReference>
<organism evidence="2 3">
    <name type="scientific">Kribbella italica</name>
    <dbReference type="NCBI Taxonomy" id="1540520"/>
    <lineage>
        <taxon>Bacteria</taxon>
        <taxon>Bacillati</taxon>
        <taxon>Actinomycetota</taxon>
        <taxon>Actinomycetes</taxon>
        <taxon>Propionibacteriales</taxon>
        <taxon>Kribbellaceae</taxon>
        <taxon>Kribbella</taxon>
    </lineage>
</organism>
<evidence type="ECO:0000313" key="3">
    <source>
        <dbReference type="Proteomes" id="UP000549971"/>
    </source>
</evidence>
<reference evidence="2 3" key="1">
    <citation type="submission" date="2020-08" db="EMBL/GenBank/DDBJ databases">
        <title>Sequencing the genomes of 1000 actinobacteria strains.</title>
        <authorList>
            <person name="Klenk H.-P."/>
        </authorList>
    </citation>
    <scope>NUCLEOTIDE SEQUENCE [LARGE SCALE GENOMIC DNA]</scope>
    <source>
        <strain evidence="2 3">DSM 28967</strain>
    </source>
</reference>
<dbReference type="Gene3D" id="2.50.20.20">
    <property type="match status" value="1"/>
</dbReference>
<sequence>MKKLMTALILAGALLTAAGCGGSDDSGTPVAADSKVAPLSQADFSAKVQAALAAKKTFQVVTTTTDADGPATFTTNVRMSGATADAQGNAQESTLVRVGGTLYGKGGQLTSDPKKPWVKYDPTGQNAAGKEPTTILAGAMLQLLGAQLDQYRVVSTSPYATKFEHAAGEPVDGVATAKYTMTVNVLKATQAKAFGQYLTSETAAQSGLVELPVEVTVDADSLPRTFAYEADGAKVSGTFGKFGEPVTITAPAAAEIA</sequence>
<feature type="signal peptide" evidence="1">
    <location>
        <begin position="1"/>
        <end position="18"/>
    </location>
</feature>
<proteinExistence type="predicted"/>
<evidence type="ECO:0000313" key="2">
    <source>
        <dbReference type="EMBL" id="MBB5834777.1"/>
    </source>
</evidence>
<dbReference type="EMBL" id="JACHMY010000001">
    <property type="protein sequence ID" value="MBB5834777.1"/>
    <property type="molecule type" value="Genomic_DNA"/>
</dbReference>
<accession>A0A7W9J470</accession>
<dbReference type="AlphaFoldDB" id="A0A7W9J470"/>
<protein>
    <recommendedName>
        <fullName evidence="4">LppX_LprAFG lipoprotein</fullName>
    </recommendedName>
</protein>
<feature type="chain" id="PRO_5039499232" description="LppX_LprAFG lipoprotein" evidence="1">
    <location>
        <begin position="19"/>
        <end position="257"/>
    </location>
</feature>